<organism evidence="2 3">
    <name type="scientific">Neptunomonas qingdaonensis</name>
    <dbReference type="NCBI Taxonomy" id="1045558"/>
    <lineage>
        <taxon>Bacteria</taxon>
        <taxon>Pseudomonadati</taxon>
        <taxon>Pseudomonadota</taxon>
        <taxon>Gammaproteobacteria</taxon>
        <taxon>Oceanospirillales</taxon>
        <taxon>Oceanospirillaceae</taxon>
        <taxon>Neptunomonas</taxon>
    </lineage>
</organism>
<gene>
    <name evidence="2" type="ORF">SAMN05216175_10567</name>
</gene>
<keyword evidence="3" id="KW-1185">Reference proteome</keyword>
<dbReference type="OrthoDB" id="6120246at2"/>
<evidence type="ECO:0000313" key="2">
    <source>
        <dbReference type="EMBL" id="SFG30264.1"/>
    </source>
</evidence>
<name>A0A1I2QPJ9_9GAMM</name>
<accession>A0A1I2QPJ9</accession>
<feature type="compositionally biased region" description="Basic and acidic residues" evidence="1">
    <location>
        <begin position="123"/>
        <end position="133"/>
    </location>
</feature>
<evidence type="ECO:0000313" key="3">
    <source>
        <dbReference type="Proteomes" id="UP000198623"/>
    </source>
</evidence>
<reference evidence="3" key="1">
    <citation type="submission" date="2016-10" db="EMBL/GenBank/DDBJ databases">
        <authorList>
            <person name="Varghese N."/>
            <person name="Submissions S."/>
        </authorList>
    </citation>
    <scope>NUCLEOTIDE SEQUENCE [LARGE SCALE GENOMIC DNA]</scope>
    <source>
        <strain evidence="3">CGMCC 1.10971</strain>
    </source>
</reference>
<feature type="region of interest" description="Disordered" evidence="1">
    <location>
        <begin position="109"/>
        <end position="133"/>
    </location>
</feature>
<dbReference type="AlphaFoldDB" id="A0A1I2QPJ9"/>
<evidence type="ECO:0000256" key="1">
    <source>
        <dbReference type="SAM" id="MobiDB-lite"/>
    </source>
</evidence>
<dbReference type="Proteomes" id="UP000198623">
    <property type="component" value="Unassembled WGS sequence"/>
</dbReference>
<sequence length="224" mass="25154">MEEKTLKRAVENRLGEMATHPKMQERATKLVDRKLGAMLYTAGEAREIAADAISDSVVKLLASLNEGTSKLLLDDASKPITEDILSHPLSKYLQFSVNNYCKTRLDRWSLDKNNHDPAGSGEKQPKESGVRSRYEINSEKTDDTDFWDQHIQQTDNHSSLDAPKVKGMLVQRGLKEQQISRILLYLGGMSFAEMARQQGGNEATYRHSVKTALNKADLQDLYTG</sequence>
<dbReference type="EMBL" id="FOOU01000005">
    <property type="protein sequence ID" value="SFG30264.1"/>
    <property type="molecule type" value="Genomic_DNA"/>
</dbReference>
<protein>
    <submittedName>
        <fullName evidence="2">Uncharacterized protein</fullName>
    </submittedName>
</protein>
<dbReference type="RefSeq" id="WP_090726978.1">
    <property type="nucleotide sequence ID" value="NZ_FOOU01000005.1"/>
</dbReference>
<proteinExistence type="predicted"/>